<keyword evidence="2" id="KW-0819">tRNA processing</keyword>
<dbReference type="GO" id="GO:0003676">
    <property type="term" value="F:nucleic acid binding"/>
    <property type="evidence" value="ECO:0007669"/>
    <property type="project" value="InterPro"/>
</dbReference>
<dbReference type="STRING" id="933084.A0A067Q6Z6"/>
<dbReference type="PANTHER" id="PTHR28582">
    <property type="entry name" value="TRNA-SPLICING ENDONUCLEASE SUBUNIT SEN15"/>
    <property type="match status" value="1"/>
</dbReference>
<evidence type="ECO:0000313" key="5">
    <source>
        <dbReference type="Proteomes" id="UP000027265"/>
    </source>
</evidence>
<name>A0A067Q6Z6_9AGAM</name>
<accession>A0A067Q6Z6</accession>
<dbReference type="GO" id="GO:0005634">
    <property type="term" value="C:nucleus"/>
    <property type="evidence" value="ECO:0007669"/>
    <property type="project" value="UniProtKB-ARBA"/>
</dbReference>
<dbReference type="InterPro" id="IPR018593">
    <property type="entry name" value="tRNA-endonuc_su_Sen15"/>
</dbReference>
<dbReference type="PANTHER" id="PTHR28582:SF1">
    <property type="entry name" value="TRNA-SPLICING ENDONUCLEASE SUBUNIT SEN15"/>
    <property type="match status" value="1"/>
</dbReference>
<dbReference type="AlphaFoldDB" id="A0A067Q6Z6"/>
<dbReference type="FunCoup" id="A0A067Q6Z6">
    <property type="interactions" value="2"/>
</dbReference>
<dbReference type="Pfam" id="PF09631">
    <property type="entry name" value="Sen15"/>
    <property type="match status" value="1"/>
</dbReference>
<dbReference type="InParanoid" id="A0A067Q6Z6"/>
<protein>
    <recommendedName>
        <fullName evidence="3">tRNA-splicing endonuclease subunit Sen15 domain-containing protein</fullName>
    </recommendedName>
</protein>
<proteinExistence type="inferred from homology"/>
<evidence type="ECO:0000313" key="4">
    <source>
        <dbReference type="EMBL" id="KDQ62759.1"/>
    </source>
</evidence>
<comment type="similarity">
    <text evidence="1">Belongs to the SEN15 family.</text>
</comment>
<keyword evidence="5" id="KW-1185">Reference proteome</keyword>
<dbReference type="OrthoDB" id="10002170at2759"/>
<reference evidence="5" key="1">
    <citation type="journal article" date="2014" name="Proc. Natl. Acad. Sci. U.S.A.">
        <title>Extensive sampling of basidiomycete genomes demonstrates inadequacy of the white-rot/brown-rot paradigm for wood decay fungi.</title>
        <authorList>
            <person name="Riley R."/>
            <person name="Salamov A.A."/>
            <person name="Brown D.W."/>
            <person name="Nagy L.G."/>
            <person name="Floudas D."/>
            <person name="Held B.W."/>
            <person name="Levasseur A."/>
            <person name="Lombard V."/>
            <person name="Morin E."/>
            <person name="Otillar R."/>
            <person name="Lindquist E.A."/>
            <person name="Sun H."/>
            <person name="LaButti K.M."/>
            <person name="Schmutz J."/>
            <person name="Jabbour D."/>
            <person name="Luo H."/>
            <person name="Baker S.E."/>
            <person name="Pisabarro A.G."/>
            <person name="Walton J.D."/>
            <person name="Blanchette R.A."/>
            <person name="Henrissat B."/>
            <person name="Martin F."/>
            <person name="Cullen D."/>
            <person name="Hibbett D.S."/>
            <person name="Grigoriev I.V."/>
        </authorList>
    </citation>
    <scope>NUCLEOTIDE SEQUENCE [LARGE SCALE GENOMIC DNA]</scope>
    <source>
        <strain evidence="5">MUCL 33604</strain>
    </source>
</reference>
<gene>
    <name evidence="4" type="ORF">JAAARDRAFT_470479</name>
</gene>
<evidence type="ECO:0000256" key="2">
    <source>
        <dbReference type="ARBA" id="ARBA00022694"/>
    </source>
</evidence>
<dbReference type="EMBL" id="KL197711">
    <property type="protein sequence ID" value="KDQ62759.1"/>
    <property type="molecule type" value="Genomic_DNA"/>
</dbReference>
<organism evidence="4 5">
    <name type="scientific">Jaapia argillacea MUCL 33604</name>
    <dbReference type="NCBI Taxonomy" id="933084"/>
    <lineage>
        <taxon>Eukaryota</taxon>
        <taxon>Fungi</taxon>
        <taxon>Dikarya</taxon>
        <taxon>Basidiomycota</taxon>
        <taxon>Agaricomycotina</taxon>
        <taxon>Agaricomycetes</taxon>
        <taxon>Agaricomycetidae</taxon>
        <taxon>Jaapiales</taxon>
        <taxon>Jaapiaceae</taxon>
        <taxon>Jaapia</taxon>
    </lineage>
</organism>
<dbReference type="InterPro" id="IPR011856">
    <property type="entry name" value="tRNA_endonuc-like_dom_sf"/>
</dbReference>
<sequence>MQNHASVSYPILSPYLSKYPRVAGAIFQTYNDLLLAQQWTDLDVVDLPSCSRCGFRGRRPQTEATLSVVPCSLAESISISWLTSALKSFHDTEHIYLAITAEDSSIVYYKISPGIVKPPI</sequence>
<evidence type="ECO:0000256" key="1">
    <source>
        <dbReference type="ARBA" id="ARBA00006091"/>
    </source>
</evidence>
<dbReference type="Gene3D" id="3.40.1350.10">
    <property type="match status" value="1"/>
</dbReference>
<dbReference type="GO" id="GO:0006388">
    <property type="term" value="P:tRNA splicing, via endonucleolytic cleavage and ligation"/>
    <property type="evidence" value="ECO:0007669"/>
    <property type="project" value="InterPro"/>
</dbReference>
<dbReference type="SUPFAM" id="SSF53032">
    <property type="entry name" value="tRNA-intron endonuclease catalytic domain-like"/>
    <property type="match status" value="1"/>
</dbReference>
<dbReference type="HOGENOM" id="CLU_121521_0_0_1"/>
<dbReference type="InterPro" id="IPR036167">
    <property type="entry name" value="tRNA_intron_Endo_cat-like_sf"/>
</dbReference>
<feature type="domain" description="tRNA-splicing endonuclease subunit Sen15" evidence="3">
    <location>
        <begin position="28"/>
        <end position="118"/>
    </location>
</feature>
<evidence type="ECO:0000259" key="3">
    <source>
        <dbReference type="Pfam" id="PF09631"/>
    </source>
</evidence>
<dbReference type="Proteomes" id="UP000027265">
    <property type="component" value="Unassembled WGS sequence"/>
</dbReference>